<accession>A0A0E9T873</accession>
<protein>
    <submittedName>
        <fullName evidence="1">Uncharacterized protein</fullName>
    </submittedName>
</protein>
<sequence length="18" mass="2225">MECYSDFLGEDRSWILEM</sequence>
<proteinExistence type="predicted"/>
<reference evidence="1" key="1">
    <citation type="submission" date="2014-11" db="EMBL/GenBank/DDBJ databases">
        <authorList>
            <person name="Amaro Gonzalez C."/>
        </authorList>
    </citation>
    <scope>NUCLEOTIDE SEQUENCE</scope>
</reference>
<reference evidence="1" key="2">
    <citation type="journal article" date="2015" name="Fish Shellfish Immunol.">
        <title>Early steps in the European eel (Anguilla anguilla)-Vibrio vulnificus interaction in the gills: Role of the RtxA13 toxin.</title>
        <authorList>
            <person name="Callol A."/>
            <person name="Pajuelo D."/>
            <person name="Ebbesson L."/>
            <person name="Teles M."/>
            <person name="MacKenzie S."/>
            <person name="Amaro C."/>
        </authorList>
    </citation>
    <scope>NUCLEOTIDE SEQUENCE</scope>
</reference>
<dbReference type="EMBL" id="GBXM01058761">
    <property type="protein sequence ID" value="JAH49816.1"/>
    <property type="molecule type" value="Transcribed_RNA"/>
</dbReference>
<dbReference type="AlphaFoldDB" id="A0A0E9T873"/>
<evidence type="ECO:0000313" key="1">
    <source>
        <dbReference type="EMBL" id="JAH49816.1"/>
    </source>
</evidence>
<organism evidence="1">
    <name type="scientific">Anguilla anguilla</name>
    <name type="common">European freshwater eel</name>
    <name type="synonym">Muraena anguilla</name>
    <dbReference type="NCBI Taxonomy" id="7936"/>
    <lineage>
        <taxon>Eukaryota</taxon>
        <taxon>Metazoa</taxon>
        <taxon>Chordata</taxon>
        <taxon>Craniata</taxon>
        <taxon>Vertebrata</taxon>
        <taxon>Euteleostomi</taxon>
        <taxon>Actinopterygii</taxon>
        <taxon>Neopterygii</taxon>
        <taxon>Teleostei</taxon>
        <taxon>Anguilliformes</taxon>
        <taxon>Anguillidae</taxon>
        <taxon>Anguilla</taxon>
    </lineage>
</organism>
<name>A0A0E9T873_ANGAN</name>